<organism evidence="2 3">
    <name type="scientific">Cellvibrio japonicus (strain Ueda107)</name>
    <name type="common">Pseudomonas fluorescens subsp. cellulosa</name>
    <dbReference type="NCBI Taxonomy" id="498211"/>
    <lineage>
        <taxon>Bacteria</taxon>
        <taxon>Pseudomonadati</taxon>
        <taxon>Pseudomonadota</taxon>
        <taxon>Gammaproteobacteria</taxon>
        <taxon>Cellvibrionales</taxon>
        <taxon>Cellvibrionaceae</taxon>
        <taxon>Cellvibrio</taxon>
    </lineage>
</organism>
<dbReference type="PROSITE" id="PS50801">
    <property type="entry name" value="STAS"/>
    <property type="match status" value="1"/>
</dbReference>
<dbReference type="InterPro" id="IPR002645">
    <property type="entry name" value="STAS_dom"/>
</dbReference>
<dbReference type="HOGENOM" id="CLU_115403_14_3_6"/>
<dbReference type="EMBL" id="CP000934">
    <property type="protein sequence ID" value="ACE85305.1"/>
    <property type="molecule type" value="Genomic_DNA"/>
</dbReference>
<sequence length="101" mass="11092">MTVSRKKSKDTTTLVFDGELTIYTVSQLKDALFAEPEVSSAKVALDLQSVSELDTAGVQLLLFIRQFFSAVAKEVVLAKTNELVDAVFSTLDIHSHFARAQ</sequence>
<reference evidence="2 3" key="1">
    <citation type="journal article" date="2008" name="J. Bacteriol.">
        <title>Insights into plant cell wall degradation from the genome sequence of the soil bacterium Cellvibrio japonicus.</title>
        <authorList>
            <person name="Deboy R.T."/>
            <person name="Mongodin E.F."/>
            <person name="Fouts D.E."/>
            <person name="Tailford L.E."/>
            <person name="Khouri H."/>
            <person name="Emerson J.B."/>
            <person name="Mohamoud Y."/>
            <person name="Watkins K."/>
            <person name="Henrissat B."/>
            <person name="Gilbert H.J."/>
            <person name="Nelson K.E."/>
        </authorList>
    </citation>
    <scope>NUCLEOTIDE SEQUENCE [LARGE SCALE GENOMIC DNA]</scope>
    <source>
        <strain evidence="2 3">Ueda107</strain>
    </source>
</reference>
<protein>
    <submittedName>
        <fullName evidence="2">STAS domain protein</fullName>
    </submittedName>
</protein>
<gene>
    <name evidence="2" type="ordered locus">CJA_2946</name>
</gene>
<dbReference type="RefSeq" id="WP_012488530.1">
    <property type="nucleotide sequence ID" value="NC_010995.1"/>
</dbReference>
<dbReference type="eggNOG" id="COG1366">
    <property type="taxonomic scope" value="Bacteria"/>
</dbReference>
<accession>B3PCN7</accession>
<dbReference type="Pfam" id="PF01740">
    <property type="entry name" value="STAS"/>
    <property type="match status" value="1"/>
</dbReference>
<keyword evidence="3" id="KW-1185">Reference proteome</keyword>
<name>B3PCN7_CELJU</name>
<dbReference type="AlphaFoldDB" id="B3PCN7"/>
<dbReference type="Gene3D" id="3.30.750.24">
    <property type="entry name" value="STAS domain"/>
    <property type="match status" value="1"/>
</dbReference>
<evidence type="ECO:0000259" key="1">
    <source>
        <dbReference type="PROSITE" id="PS50801"/>
    </source>
</evidence>
<dbReference type="OrthoDB" id="3296574at2"/>
<proteinExistence type="predicted"/>
<dbReference type="PANTHER" id="PTHR35849:SF2">
    <property type="entry name" value="BLR2341 PROTEIN"/>
    <property type="match status" value="1"/>
</dbReference>
<feature type="domain" description="STAS" evidence="1">
    <location>
        <begin position="1"/>
        <end position="101"/>
    </location>
</feature>
<dbReference type="InterPro" id="IPR036513">
    <property type="entry name" value="STAS_dom_sf"/>
</dbReference>
<dbReference type="InterPro" id="IPR052746">
    <property type="entry name" value="MlaB_ABC_Transporter"/>
</dbReference>
<dbReference type="SUPFAM" id="SSF52091">
    <property type="entry name" value="SpoIIaa-like"/>
    <property type="match status" value="1"/>
</dbReference>
<dbReference type="Proteomes" id="UP000001036">
    <property type="component" value="Chromosome"/>
</dbReference>
<dbReference type="KEGG" id="cja:CJA_2946"/>
<evidence type="ECO:0000313" key="3">
    <source>
        <dbReference type="Proteomes" id="UP000001036"/>
    </source>
</evidence>
<evidence type="ECO:0000313" key="2">
    <source>
        <dbReference type="EMBL" id="ACE85305.1"/>
    </source>
</evidence>
<dbReference type="STRING" id="498211.CJA_2946"/>
<dbReference type="CDD" id="cd07043">
    <property type="entry name" value="STAS_anti-anti-sigma_factors"/>
    <property type="match status" value="1"/>
</dbReference>
<dbReference type="PANTHER" id="PTHR35849">
    <property type="entry name" value="BLR2341 PROTEIN"/>
    <property type="match status" value="1"/>
</dbReference>